<name>A0ABY6N5Z6_9ALTE</name>
<gene>
    <name evidence="7" type="ORF">NKI27_07170</name>
</gene>
<keyword evidence="2 4" id="KW-0479">Metal-binding</keyword>
<feature type="signal peptide" evidence="5">
    <location>
        <begin position="1"/>
        <end position="32"/>
    </location>
</feature>
<evidence type="ECO:0000313" key="8">
    <source>
        <dbReference type="Proteomes" id="UP001163739"/>
    </source>
</evidence>
<evidence type="ECO:0000313" key="7">
    <source>
        <dbReference type="EMBL" id="UZE97516.1"/>
    </source>
</evidence>
<dbReference type="InterPro" id="IPR009056">
    <property type="entry name" value="Cyt_c-like_dom"/>
</dbReference>
<evidence type="ECO:0000256" key="4">
    <source>
        <dbReference type="PROSITE-ProRule" id="PRU00433"/>
    </source>
</evidence>
<dbReference type="SUPFAM" id="SSF46626">
    <property type="entry name" value="Cytochrome c"/>
    <property type="match status" value="1"/>
</dbReference>
<organism evidence="7 8">
    <name type="scientific">Alkalimarinus alittae</name>
    <dbReference type="NCBI Taxonomy" id="2961619"/>
    <lineage>
        <taxon>Bacteria</taxon>
        <taxon>Pseudomonadati</taxon>
        <taxon>Pseudomonadota</taxon>
        <taxon>Gammaproteobacteria</taxon>
        <taxon>Alteromonadales</taxon>
        <taxon>Alteromonadaceae</taxon>
        <taxon>Alkalimarinus</taxon>
    </lineage>
</organism>
<reference evidence="7" key="1">
    <citation type="submission" date="2022-06" db="EMBL/GenBank/DDBJ databases">
        <title>Alkalimarinus sp. nov., isolated from gut of a Alitta virens.</title>
        <authorList>
            <person name="Yang A.I."/>
            <person name="Shin N.-R."/>
        </authorList>
    </citation>
    <scope>NUCLEOTIDE SEQUENCE</scope>
    <source>
        <strain evidence="7">A2M4</strain>
    </source>
</reference>
<keyword evidence="3 4" id="KW-0408">Iron</keyword>
<dbReference type="RefSeq" id="WP_265048989.1">
    <property type="nucleotide sequence ID" value="NZ_CP100390.1"/>
</dbReference>
<dbReference type="EMBL" id="CP100390">
    <property type="protein sequence ID" value="UZE97516.1"/>
    <property type="molecule type" value="Genomic_DNA"/>
</dbReference>
<proteinExistence type="predicted"/>
<evidence type="ECO:0000256" key="1">
    <source>
        <dbReference type="ARBA" id="ARBA00022617"/>
    </source>
</evidence>
<evidence type="ECO:0000259" key="6">
    <source>
        <dbReference type="PROSITE" id="PS51007"/>
    </source>
</evidence>
<feature type="chain" id="PRO_5045622485" evidence="5">
    <location>
        <begin position="33"/>
        <end position="131"/>
    </location>
</feature>
<keyword evidence="5" id="KW-0732">Signal</keyword>
<dbReference type="Pfam" id="PF13442">
    <property type="entry name" value="Cytochrome_CBB3"/>
    <property type="match status" value="1"/>
</dbReference>
<evidence type="ECO:0000256" key="5">
    <source>
        <dbReference type="SAM" id="SignalP"/>
    </source>
</evidence>
<keyword evidence="8" id="KW-1185">Reference proteome</keyword>
<accession>A0ABY6N5Z6</accession>
<evidence type="ECO:0000256" key="3">
    <source>
        <dbReference type="ARBA" id="ARBA00023004"/>
    </source>
</evidence>
<dbReference type="Gene3D" id="1.10.760.10">
    <property type="entry name" value="Cytochrome c-like domain"/>
    <property type="match status" value="1"/>
</dbReference>
<dbReference type="InterPro" id="IPR036909">
    <property type="entry name" value="Cyt_c-like_dom_sf"/>
</dbReference>
<dbReference type="Proteomes" id="UP001163739">
    <property type="component" value="Chromosome"/>
</dbReference>
<keyword evidence="1 4" id="KW-0349">Heme</keyword>
<protein>
    <submittedName>
        <fullName evidence="7">Cytochrome c</fullName>
    </submittedName>
</protein>
<feature type="domain" description="Cytochrome c" evidence="6">
    <location>
        <begin position="47"/>
        <end position="125"/>
    </location>
</feature>
<sequence length="131" mass="14117">MSNIAVNASNSMQMVAAAVMVFCMAITQHTIAGEAPNSTSKNSITQTRATELAHMVKHDCGSCHGMTLKGGLGPSLLPEQFKDKNVEYIKLSILHGRNGTAMPPWNAILSDNDAEWIAEYLLSGKINQSNQ</sequence>
<evidence type="ECO:0000256" key="2">
    <source>
        <dbReference type="ARBA" id="ARBA00022723"/>
    </source>
</evidence>
<dbReference type="PROSITE" id="PS51007">
    <property type="entry name" value="CYTC"/>
    <property type="match status" value="1"/>
</dbReference>